<sequence length="157" mass="15748">MLAAACLAVVLSSGCTKDNAGREDTAAASTGSPSAKPSAEPAKATERAEHIDGETVAEAPGGVDGEVIASVADARGNQAVPLEGGVRTGPVSIAVNCQGEGTLTVELKLVGLSFPLKCVADEVSSTYNQIVLEKADKDAALQVTAQSGVRWALSVGQ</sequence>
<keyword evidence="3" id="KW-1185">Reference proteome</keyword>
<gene>
    <name evidence="2" type="ORF">GCM10010094_02380</name>
</gene>
<accession>A0A917QDV4</accession>
<dbReference type="EMBL" id="BMPQ01000001">
    <property type="protein sequence ID" value="GGK46023.1"/>
    <property type="molecule type" value="Genomic_DNA"/>
</dbReference>
<organism evidence="2 3">
    <name type="scientific">Streptomyces flaveus</name>
    <dbReference type="NCBI Taxonomy" id="66370"/>
    <lineage>
        <taxon>Bacteria</taxon>
        <taxon>Bacillati</taxon>
        <taxon>Actinomycetota</taxon>
        <taxon>Actinomycetes</taxon>
        <taxon>Kitasatosporales</taxon>
        <taxon>Streptomycetaceae</taxon>
        <taxon>Streptomyces</taxon>
        <taxon>Streptomyces aurantiacus group</taxon>
    </lineage>
</organism>
<reference evidence="2" key="1">
    <citation type="journal article" date="2014" name="Int. J. Syst. Evol. Microbiol.">
        <title>Complete genome sequence of Corynebacterium casei LMG S-19264T (=DSM 44701T), isolated from a smear-ripened cheese.</title>
        <authorList>
            <consortium name="US DOE Joint Genome Institute (JGI-PGF)"/>
            <person name="Walter F."/>
            <person name="Albersmeier A."/>
            <person name="Kalinowski J."/>
            <person name="Ruckert C."/>
        </authorList>
    </citation>
    <scope>NUCLEOTIDE SEQUENCE</scope>
    <source>
        <strain evidence="2">JCM 3035</strain>
    </source>
</reference>
<name>A0A917QDV4_9ACTN</name>
<proteinExistence type="predicted"/>
<feature type="region of interest" description="Disordered" evidence="1">
    <location>
        <begin position="16"/>
        <end position="59"/>
    </location>
</feature>
<dbReference type="Proteomes" id="UP000637788">
    <property type="component" value="Unassembled WGS sequence"/>
</dbReference>
<evidence type="ECO:0000256" key="1">
    <source>
        <dbReference type="SAM" id="MobiDB-lite"/>
    </source>
</evidence>
<reference evidence="2" key="2">
    <citation type="submission" date="2020-09" db="EMBL/GenBank/DDBJ databases">
        <authorList>
            <person name="Sun Q."/>
            <person name="Ohkuma M."/>
        </authorList>
    </citation>
    <scope>NUCLEOTIDE SEQUENCE</scope>
    <source>
        <strain evidence="2">JCM 3035</strain>
    </source>
</reference>
<protein>
    <submittedName>
        <fullName evidence="2">Uncharacterized protein</fullName>
    </submittedName>
</protein>
<feature type="compositionally biased region" description="Basic and acidic residues" evidence="1">
    <location>
        <begin position="43"/>
        <end position="53"/>
    </location>
</feature>
<comment type="caution">
    <text evidence="2">The sequence shown here is derived from an EMBL/GenBank/DDBJ whole genome shotgun (WGS) entry which is preliminary data.</text>
</comment>
<feature type="compositionally biased region" description="Low complexity" evidence="1">
    <location>
        <begin position="32"/>
        <end position="42"/>
    </location>
</feature>
<evidence type="ECO:0000313" key="3">
    <source>
        <dbReference type="Proteomes" id="UP000637788"/>
    </source>
</evidence>
<evidence type="ECO:0000313" key="2">
    <source>
        <dbReference type="EMBL" id="GGK46023.1"/>
    </source>
</evidence>
<dbReference type="AlphaFoldDB" id="A0A917QDV4"/>